<gene>
    <name evidence="1" type="ORF">PVAND_013073</name>
</gene>
<dbReference type="AlphaFoldDB" id="A0A9J6CNJ3"/>
<dbReference type="Proteomes" id="UP001107558">
    <property type="component" value="Chromosome 1"/>
</dbReference>
<evidence type="ECO:0000313" key="2">
    <source>
        <dbReference type="Proteomes" id="UP001107558"/>
    </source>
</evidence>
<organism evidence="1 2">
    <name type="scientific">Polypedilum vanderplanki</name>
    <name type="common">Sleeping chironomid midge</name>
    <dbReference type="NCBI Taxonomy" id="319348"/>
    <lineage>
        <taxon>Eukaryota</taxon>
        <taxon>Metazoa</taxon>
        <taxon>Ecdysozoa</taxon>
        <taxon>Arthropoda</taxon>
        <taxon>Hexapoda</taxon>
        <taxon>Insecta</taxon>
        <taxon>Pterygota</taxon>
        <taxon>Neoptera</taxon>
        <taxon>Endopterygota</taxon>
        <taxon>Diptera</taxon>
        <taxon>Nematocera</taxon>
        <taxon>Chironomoidea</taxon>
        <taxon>Chironomidae</taxon>
        <taxon>Chironominae</taxon>
        <taxon>Polypedilum</taxon>
        <taxon>Polypedilum</taxon>
    </lineage>
</organism>
<sequence length="180" mass="20731">MSFNPKFFTQVPAENVLEVELDNYNEIYGTLIRKVGICNINALAKRYSNTCKFKQLDEKSIFAKTSDWRVAFGIETLMKEILKKRGISGNNLIDFNLGSVNENLQYYVYLTELKNEDSKCPLCENIYIDDKNGRNLHRVHKHKQLLKEIKSSLAAYKTNGGTDQTLISELSAVLQYFDMK</sequence>
<accession>A0A9J6CNJ3</accession>
<proteinExistence type="predicted"/>
<evidence type="ECO:0000313" key="1">
    <source>
        <dbReference type="EMBL" id="KAG5683809.1"/>
    </source>
</evidence>
<name>A0A9J6CNJ3_POLVA</name>
<comment type="caution">
    <text evidence="1">The sequence shown here is derived from an EMBL/GenBank/DDBJ whole genome shotgun (WGS) entry which is preliminary data.</text>
</comment>
<protein>
    <submittedName>
        <fullName evidence="1">Uncharacterized protein</fullName>
    </submittedName>
</protein>
<keyword evidence="2" id="KW-1185">Reference proteome</keyword>
<dbReference type="EMBL" id="JADBJN010000001">
    <property type="protein sequence ID" value="KAG5683809.1"/>
    <property type="molecule type" value="Genomic_DNA"/>
</dbReference>
<reference evidence="1" key="1">
    <citation type="submission" date="2021-03" db="EMBL/GenBank/DDBJ databases">
        <title>Chromosome level genome of the anhydrobiotic midge Polypedilum vanderplanki.</title>
        <authorList>
            <person name="Yoshida Y."/>
            <person name="Kikawada T."/>
            <person name="Gusev O."/>
        </authorList>
    </citation>
    <scope>NUCLEOTIDE SEQUENCE</scope>
    <source>
        <strain evidence="1">NIAS01</strain>
        <tissue evidence="1">Whole body or cell culture</tissue>
    </source>
</reference>